<sequence>MNMKFNIPKSSLLATLALYFSYMFMPVMAMQNPSEFGESKKILDAQEVVFIEKIAIAGFKKHTNNRVKNFSWRYLYSDTEEYVFTFEDLDVIPRPGSDYFVIVKRSGKIIVTRGR</sequence>
<evidence type="ECO:0000313" key="2">
    <source>
        <dbReference type="Proteomes" id="UP000610594"/>
    </source>
</evidence>
<reference evidence="1 2" key="1">
    <citation type="submission" date="2019-10" db="EMBL/GenBank/DDBJ databases">
        <title>Taxonomy of Antarctic Massilia spp.: description of Massilia rubra sp. nov., Massilia aquatica sp. nov., Massilia mucilaginosa sp. nov., Massilia frigida sp. nov. isolated from streams, lakes and regoliths.</title>
        <authorList>
            <person name="Holochova P."/>
            <person name="Sedlacek I."/>
            <person name="Kralova S."/>
            <person name="Maslanova I."/>
            <person name="Busse H.-J."/>
            <person name="Stankova E."/>
            <person name="Vrbovska V."/>
            <person name="Kovarovic V."/>
            <person name="Bartak M."/>
            <person name="Svec P."/>
            <person name="Pantucek R."/>
        </authorList>
    </citation>
    <scope>NUCLEOTIDE SEQUENCE [LARGE SCALE GENOMIC DNA]</scope>
    <source>
        <strain evidence="1 2">CCM 8694</strain>
    </source>
</reference>
<organism evidence="1 2">
    <name type="scientific">Massilia genomosp. 1</name>
    <dbReference type="NCBI Taxonomy" id="2609280"/>
    <lineage>
        <taxon>Bacteria</taxon>
        <taxon>Pseudomonadati</taxon>
        <taxon>Pseudomonadota</taxon>
        <taxon>Betaproteobacteria</taxon>
        <taxon>Burkholderiales</taxon>
        <taxon>Oxalobacteraceae</taxon>
        <taxon>Telluria group</taxon>
        <taxon>Massilia</taxon>
    </lineage>
</organism>
<keyword evidence="2" id="KW-1185">Reference proteome</keyword>
<gene>
    <name evidence="1" type="ORF">F1735_27295</name>
</gene>
<name>A0ABX0N1N1_9BURK</name>
<evidence type="ECO:0000313" key="1">
    <source>
        <dbReference type="EMBL" id="NHZ65960.1"/>
    </source>
</evidence>
<dbReference type="Proteomes" id="UP000610594">
    <property type="component" value="Unassembled WGS sequence"/>
</dbReference>
<protein>
    <recommendedName>
        <fullName evidence="3">Lipoprotein SmpA/OmlA domain-containing protein</fullName>
    </recommendedName>
</protein>
<comment type="caution">
    <text evidence="1">The sequence shown here is derived from an EMBL/GenBank/DDBJ whole genome shotgun (WGS) entry which is preliminary data.</text>
</comment>
<evidence type="ECO:0008006" key="3">
    <source>
        <dbReference type="Google" id="ProtNLM"/>
    </source>
</evidence>
<dbReference type="EMBL" id="WHJF01000106">
    <property type="protein sequence ID" value="NHZ65960.1"/>
    <property type="molecule type" value="Genomic_DNA"/>
</dbReference>
<accession>A0ABX0N1N1</accession>
<dbReference type="RefSeq" id="WP_167239878.1">
    <property type="nucleotide sequence ID" value="NZ_WHJF01000106.1"/>
</dbReference>
<proteinExistence type="predicted"/>